<organism evidence="8 9">
    <name type="scientific">Tessaracoccus bendigoensis DSM 12906</name>
    <dbReference type="NCBI Taxonomy" id="1123357"/>
    <lineage>
        <taxon>Bacteria</taxon>
        <taxon>Bacillati</taxon>
        <taxon>Actinomycetota</taxon>
        <taxon>Actinomycetes</taxon>
        <taxon>Propionibacteriales</taxon>
        <taxon>Propionibacteriaceae</taxon>
        <taxon>Tessaracoccus</taxon>
    </lineage>
</organism>
<evidence type="ECO:0000256" key="1">
    <source>
        <dbReference type="ARBA" id="ARBA00008987"/>
    </source>
</evidence>
<reference evidence="8 9" key="1">
    <citation type="submission" date="2016-11" db="EMBL/GenBank/DDBJ databases">
        <authorList>
            <person name="Jaros S."/>
            <person name="Januszkiewicz K."/>
            <person name="Wedrychowicz H."/>
        </authorList>
    </citation>
    <scope>NUCLEOTIDE SEQUENCE [LARGE SCALE GENOMIC DNA]</scope>
    <source>
        <strain evidence="8 9">DSM 12906</strain>
    </source>
</reference>
<keyword evidence="3" id="KW-0249">Electron transport</keyword>
<keyword evidence="4" id="KW-1015">Disulfide bond</keyword>
<evidence type="ECO:0000256" key="6">
    <source>
        <dbReference type="NCBIfam" id="TIGR01068"/>
    </source>
</evidence>
<comment type="similarity">
    <text evidence="1">Belongs to the thioredoxin family.</text>
</comment>
<dbReference type="Gene3D" id="2.30.30.380">
    <property type="entry name" value="Zn-finger domain of Sec23/24"/>
    <property type="match status" value="1"/>
</dbReference>
<dbReference type="PRINTS" id="PR00421">
    <property type="entry name" value="THIOREDOXIN"/>
</dbReference>
<feature type="domain" description="Thioredoxin" evidence="7">
    <location>
        <begin position="27"/>
        <end position="137"/>
    </location>
</feature>
<dbReference type="FunFam" id="3.40.30.10:FF:000001">
    <property type="entry name" value="Thioredoxin"/>
    <property type="match status" value="1"/>
</dbReference>
<dbReference type="STRING" id="1123357.SAMN02745244_02953"/>
<accession>A0A1M6KZS1</accession>
<evidence type="ECO:0000256" key="2">
    <source>
        <dbReference type="ARBA" id="ARBA00022448"/>
    </source>
</evidence>
<protein>
    <recommendedName>
        <fullName evidence="6">Thioredoxin</fullName>
    </recommendedName>
</protein>
<dbReference type="NCBIfam" id="TIGR01068">
    <property type="entry name" value="thioredoxin"/>
    <property type="match status" value="1"/>
</dbReference>
<evidence type="ECO:0000313" key="9">
    <source>
        <dbReference type="Proteomes" id="UP000184512"/>
    </source>
</evidence>
<evidence type="ECO:0000313" key="8">
    <source>
        <dbReference type="EMBL" id="SHJ64460.1"/>
    </source>
</evidence>
<dbReference type="InterPro" id="IPR005746">
    <property type="entry name" value="Thioredoxin"/>
</dbReference>
<keyword evidence="9" id="KW-1185">Reference proteome</keyword>
<keyword evidence="5" id="KW-0676">Redox-active center</keyword>
<dbReference type="AlphaFoldDB" id="A0A1M6KZS1"/>
<evidence type="ECO:0000256" key="3">
    <source>
        <dbReference type="ARBA" id="ARBA00022982"/>
    </source>
</evidence>
<dbReference type="InterPro" id="IPR036249">
    <property type="entry name" value="Thioredoxin-like_sf"/>
</dbReference>
<dbReference type="InterPro" id="IPR013766">
    <property type="entry name" value="Thioredoxin_domain"/>
</dbReference>
<dbReference type="GO" id="GO:0015035">
    <property type="term" value="F:protein-disulfide reductase activity"/>
    <property type="evidence" value="ECO:0007669"/>
    <property type="project" value="UniProtKB-UniRule"/>
</dbReference>
<dbReference type="PROSITE" id="PS00194">
    <property type="entry name" value="THIOREDOXIN_1"/>
    <property type="match status" value="1"/>
</dbReference>
<dbReference type="RefSeq" id="WP_073189660.1">
    <property type="nucleotide sequence ID" value="NZ_FQZG01000065.1"/>
</dbReference>
<dbReference type="Proteomes" id="UP000184512">
    <property type="component" value="Unassembled WGS sequence"/>
</dbReference>
<dbReference type="CDD" id="cd02947">
    <property type="entry name" value="TRX_family"/>
    <property type="match status" value="1"/>
</dbReference>
<dbReference type="PANTHER" id="PTHR45663">
    <property type="entry name" value="GEO12009P1"/>
    <property type="match status" value="1"/>
</dbReference>
<dbReference type="EMBL" id="FQZG01000065">
    <property type="protein sequence ID" value="SHJ64460.1"/>
    <property type="molecule type" value="Genomic_DNA"/>
</dbReference>
<dbReference type="Pfam" id="PF00085">
    <property type="entry name" value="Thioredoxin"/>
    <property type="match status" value="1"/>
</dbReference>
<dbReference type="OrthoDB" id="9790390at2"/>
<name>A0A1M6KZS1_9ACTN</name>
<evidence type="ECO:0000256" key="4">
    <source>
        <dbReference type="ARBA" id="ARBA00023157"/>
    </source>
</evidence>
<evidence type="ECO:0000259" key="7">
    <source>
        <dbReference type="PROSITE" id="PS51352"/>
    </source>
</evidence>
<evidence type="ECO:0000256" key="5">
    <source>
        <dbReference type="ARBA" id="ARBA00023284"/>
    </source>
</evidence>
<dbReference type="SUPFAM" id="SSF52833">
    <property type="entry name" value="Thioredoxin-like"/>
    <property type="match status" value="1"/>
</dbReference>
<gene>
    <name evidence="8" type="ORF">SAMN02745244_02953</name>
</gene>
<dbReference type="PROSITE" id="PS51352">
    <property type="entry name" value="THIOREDOXIN_2"/>
    <property type="match status" value="1"/>
</dbReference>
<keyword evidence="2" id="KW-0813">Transport</keyword>
<dbReference type="PANTHER" id="PTHR45663:SF11">
    <property type="entry name" value="GEO12009P1"/>
    <property type="match status" value="1"/>
</dbReference>
<dbReference type="InterPro" id="IPR017937">
    <property type="entry name" value="Thioredoxin_CS"/>
</dbReference>
<sequence>MSNIVSCPSCGKRNRVPAASSGLPQCASCGAKLPWLVAGTDADFAEAVDARVPVLIDLWAPWCAPCRAVAPILGKVALERAGKLKVVKVDVDENPLVQARFNAMSIPTMVLWKQGREVARQVGALQKQALDRWLDQG</sequence>
<proteinExistence type="inferred from homology"/>
<dbReference type="GO" id="GO:0005737">
    <property type="term" value="C:cytoplasm"/>
    <property type="evidence" value="ECO:0007669"/>
    <property type="project" value="TreeGrafter"/>
</dbReference>
<dbReference type="Gene3D" id="3.40.30.10">
    <property type="entry name" value="Glutaredoxin"/>
    <property type="match status" value="1"/>
</dbReference>